<organism evidence="4 5">
    <name type="scientific">Rotaria sordida</name>
    <dbReference type="NCBI Taxonomy" id="392033"/>
    <lineage>
        <taxon>Eukaryota</taxon>
        <taxon>Metazoa</taxon>
        <taxon>Spiralia</taxon>
        <taxon>Gnathifera</taxon>
        <taxon>Rotifera</taxon>
        <taxon>Eurotatoria</taxon>
        <taxon>Bdelloidea</taxon>
        <taxon>Philodinida</taxon>
        <taxon>Philodinidae</taxon>
        <taxon>Rotaria</taxon>
    </lineage>
</organism>
<proteinExistence type="predicted"/>
<dbReference type="InterPro" id="IPR001024">
    <property type="entry name" value="PLAT/LH2_dom"/>
</dbReference>
<feature type="compositionally biased region" description="Polar residues" evidence="2">
    <location>
        <begin position="470"/>
        <end position="500"/>
    </location>
</feature>
<dbReference type="Pfam" id="PF01477">
    <property type="entry name" value="PLAT"/>
    <property type="match status" value="1"/>
</dbReference>
<dbReference type="AlphaFoldDB" id="A0A814M6D4"/>
<evidence type="ECO:0000313" key="4">
    <source>
        <dbReference type="EMBL" id="CAF1074586.1"/>
    </source>
</evidence>
<feature type="compositionally biased region" description="Polar residues" evidence="2">
    <location>
        <begin position="440"/>
        <end position="451"/>
    </location>
</feature>
<evidence type="ECO:0000256" key="1">
    <source>
        <dbReference type="PROSITE-ProRule" id="PRU00152"/>
    </source>
</evidence>
<feature type="compositionally biased region" description="Polar residues" evidence="2">
    <location>
        <begin position="206"/>
        <end position="216"/>
    </location>
</feature>
<comment type="caution">
    <text evidence="4">The sequence shown here is derived from an EMBL/GenBank/DDBJ whole genome shotgun (WGS) entry which is preliminary data.</text>
</comment>
<dbReference type="EMBL" id="CAJNOL010000459">
    <property type="protein sequence ID" value="CAF1074586.1"/>
    <property type="molecule type" value="Genomic_DNA"/>
</dbReference>
<evidence type="ECO:0000313" key="5">
    <source>
        <dbReference type="Proteomes" id="UP000663870"/>
    </source>
</evidence>
<sequence length="622" mass="70723">MARVITNNNGNTSLQTTTPFMDRLSHAVIKETSKSLRHYIDIKRRENGFILNPNSSVSNSIPLKARFMYGTAKEYPPLYGSIHSDNDLKVYLRSFQRQQKKLHSSSSGPEKQLCRDELNFHMRTYKYSPRENQQFAELHLRPTIRSSSSCSGATSLEFQKRTSKSASKLFRHEQDQLIDNTANILASMIKTRRSIYEKYLLSQQTPAVYESRNTNPSPRPLDDQSNIQTVPLNLTNSSSNVRRLSTTIQQRKKSKRRTANVHAKAAFIIHKAELIKHGILCDYKVSVTTGNCNGASTNAPISIKLYGTNGYAGSVELVDSETHRVPFLKDQIDVFTIQTYHVGELAGITIGHNQKETRSSWFLSKVSVDDPIRNITYNISCNAWLSSKSNDHKTMRDFVVDSMVSHKKHIDINEHQKEIDNLSNYSTTTTTTTTTEDTIRSNITSPNQNDQLIDHKQTKKHRKQKRLSIDRTTVAKTRTSLTEITNHHSQPQTTTATIDSDFNRDDLSSPPVRERRNRSPILSRTPATNSDNEDNPVNHSRSTTPTSSSSVPDQSHRQSNFDRNTTQRTNETTNDTLKHHSTDHDRPPARLEKRNPSLSVSPERPIKSNEQTNENDVSDFFD</sequence>
<dbReference type="InterPro" id="IPR036392">
    <property type="entry name" value="PLAT/LH2_dom_sf"/>
</dbReference>
<keyword evidence="5" id="KW-1185">Reference proteome</keyword>
<evidence type="ECO:0000256" key="2">
    <source>
        <dbReference type="SAM" id="MobiDB-lite"/>
    </source>
</evidence>
<feature type="compositionally biased region" description="Basic and acidic residues" evidence="2">
    <location>
        <begin position="576"/>
        <end position="595"/>
    </location>
</feature>
<protein>
    <recommendedName>
        <fullName evidence="3">PLAT domain-containing protein</fullName>
    </recommendedName>
</protein>
<feature type="region of interest" description="Disordered" evidence="2">
    <location>
        <begin position="427"/>
        <end position="622"/>
    </location>
</feature>
<name>A0A814M6D4_9BILA</name>
<feature type="compositionally biased region" description="Low complexity" evidence="2">
    <location>
        <begin position="540"/>
        <end position="550"/>
    </location>
</feature>
<feature type="compositionally biased region" description="Low complexity" evidence="2">
    <location>
        <begin position="562"/>
        <end position="575"/>
    </location>
</feature>
<dbReference type="Gene3D" id="2.40.180.10">
    <property type="entry name" value="Catalase core domain"/>
    <property type="match status" value="1"/>
</dbReference>
<feature type="domain" description="PLAT" evidence="3">
    <location>
        <begin position="281"/>
        <end position="399"/>
    </location>
</feature>
<dbReference type="SMART" id="SM00308">
    <property type="entry name" value="LH2"/>
    <property type="match status" value="1"/>
</dbReference>
<dbReference type="SUPFAM" id="SSF49723">
    <property type="entry name" value="Lipase/lipooxygenase domain (PLAT/LH2 domain)"/>
    <property type="match status" value="1"/>
</dbReference>
<gene>
    <name evidence="4" type="ORF">JXQ802_LOCUS17867</name>
</gene>
<accession>A0A814M6D4</accession>
<dbReference type="PANTHER" id="PTHR45901">
    <property type="entry name" value="PROTEIN CBG12474"/>
    <property type="match status" value="1"/>
</dbReference>
<dbReference type="InterPro" id="IPR052970">
    <property type="entry name" value="Inner_ear_hair_cell_LOXHD"/>
</dbReference>
<feature type="compositionally biased region" description="Polar residues" evidence="2">
    <location>
        <begin position="520"/>
        <end position="539"/>
    </location>
</feature>
<reference evidence="4" key="1">
    <citation type="submission" date="2021-02" db="EMBL/GenBank/DDBJ databases">
        <authorList>
            <person name="Nowell W R."/>
        </authorList>
    </citation>
    <scope>NUCLEOTIDE SEQUENCE</scope>
</reference>
<dbReference type="Proteomes" id="UP000663870">
    <property type="component" value="Unassembled WGS sequence"/>
</dbReference>
<dbReference type="PANTHER" id="PTHR45901:SF3">
    <property type="entry name" value="LIPOXYGENASE HOMOLOGY DOMAIN-CONTAINING PROTEIN 1"/>
    <property type="match status" value="1"/>
</dbReference>
<evidence type="ECO:0000259" key="3">
    <source>
        <dbReference type="PROSITE" id="PS50095"/>
    </source>
</evidence>
<feature type="region of interest" description="Disordered" evidence="2">
    <location>
        <begin position="206"/>
        <end position="226"/>
    </location>
</feature>
<dbReference type="PROSITE" id="PS50095">
    <property type="entry name" value="PLAT"/>
    <property type="match status" value="1"/>
</dbReference>
<comment type="caution">
    <text evidence="1">Lacks conserved residue(s) required for the propagation of feature annotation.</text>
</comment>
<feature type="compositionally biased region" description="Basic residues" evidence="2">
    <location>
        <begin position="457"/>
        <end position="466"/>
    </location>
</feature>